<reference evidence="1" key="2">
    <citation type="journal article" date="2021" name="PeerJ">
        <title>Extensive microbial diversity within the chicken gut microbiome revealed by metagenomics and culture.</title>
        <authorList>
            <person name="Gilroy R."/>
            <person name="Ravi A."/>
            <person name="Getino M."/>
            <person name="Pursley I."/>
            <person name="Horton D.L."/>
            <person name="Alikhan N.F."/>
            <person name="Baker D."/>
            <person name="Gharbi K."/>
            <person name="Hall N."/>
            <person name="Watson M."/>
            <person name="Adriaenssens E.M."/>
            <person name="Foster-Nyarko E."/>
            <person name="Jarju S."/>
            <person name="Secka A."/>
            <person name="Antonio M."/>
            <person name="Oren A."/>
            <person name="Chaudhuri R.R."/>
            <person name="La Ragione R."/>
            <person name="Hildebrand F."/>
            <person name="Pallen M.J."/>
        </authorList>
    </citation>
    <scope>NUCLEOTIDE SEQUENCE</scope>
    <source>
        <strain evidence="1">B1-13419</strain>
    </source>
</reference>
<dbReference type="EMBL" id="JADIMD010000093">
    <property type="protein sequence ID" value="MBO8474816.1"/>
    <property type="molecule type" value="Genomic_DNA"/>
</dbReference>
<comment type="caution">
    <text evidence="1">The sequence shown here is derived from an EMBL/GenBank/DDBJ whole genome shotgun (WGS) entry which is preliminary data.</text>
</comment>
<evidence type="ECO:0000313" key="1">
    <source>
        <dbReference type="EMBL" id="MBO8474816.1"/>
    </source>
</evidence>
<protein>
    <submittedName>
        <fullName evidence="1">Uncharacterized protein</fullName>
    </submittedName>
</protein>
<organism evidence="1 2">
    <name type="scientific">Candidatus Cryptobacteroides faecigallinarum</name>
    <dbReference type="NCBI Taxonomy" id="2840763"/>
    <lineage>
        <taxon>Bacteria</taxon>
        <taxon>Pseudomonadati</taxon>
        <taxon>Bacteroidota</taxon>
        <taxon>Bacteroidia</taxon>
        <taxon>Bacteroidales</taxon>
        <taxon>Candidatus Cryptobacteroides</taxon>
    </lineage>
</organism>
<name>A0A9D9IMM9_9BACT</name>
<accession>A0A9D9IMM9</accession>
<gene>
    <name evidence="1" type="ORF">IAB91_05960</name>
</gene>
<proteinExistence type="predicted"/>
<dbReference type="Proteomes" id="UP000823757">
    <property type="component" value="Unassembled WGS sequence"/>
</dbReference>
<dbReference type="AlphaFoldDB" id="A0A9D9IMM9"/>
<reference evidence="1" key="1">
    <citation type="submission" date="2020-10" db="EMBL/GenBank/DDBJ databases">
        <authorList>
            <person name="Gilroy R."/>
        </authorList>
    </citation>
    <scope>NUCLEOTIDE SEQUENCE</scope>
    <source>
        <strain evidence="1">B1-13419</strain>
    </source>
</reference>
<evidence type="ECO:0000313" key="2">
    <source>
        <dbReference type="Proteomes" id="UP000823757"/>
    </source>
</evidence>
<sequence>MGDVMNVAHVTGRRVSTPGQEDKAADIQTPEEGVDKYIVARAMAAGLANVRTRCARYLSSGRLSDDNRMEDVTGDYVLVLNMPARWNFGATTELTNLMHGHVADYCIYSIFEKTNPQEAQQYLTRANAELDGIKRVLELRTEPVRKNISQTGY</sequence>